<reference evidence="1 2" key="1">
    <citation type="submission" date="2020-07" db="EMBL/GenBank/DDBJ databases">
        <title>Sequencing the genomes of 1000 actinobacteria strains.</title>
        <authorList>
            <person name="Klenk H.-P."/>
        </authorList>
    </citation>
    <scope>NUCLEOTIDE SEQUENCE [LARGE SCALE GENOMIC DNA]</scope>
    <source>
        <strain evidence="1 2">DSM 22083</strain>
    </source>
</reference>
<dbReference type="AlphaFoldDB" id="A0A7Y9LBI6"/>
<gene>
    <name evidence="1" type="ORF">BKA15_005188</name>
</gene>
<name>A0A7Y9LBI6_9ACTN</name>
<sequence>MARKIGVSLPDDLYEWATAAVAEGRAESVSALVAEGLELLEARAHLEWIVADLRTDVTVDEASEEKLRELLAAADRAQRRPGGRVA</sequence>
<organism evidence="1 2">
    <name type="scientific">Microlunatus parietis</name>
    <dbReference type="NCBI Taxonomy" id="682979"/>
    <lineage>
        <taxon>Bacteria</taxon>
        <taxon>Bacillati</taxon>
        <taxon>Actinomycetota</taxon>
        <taxon>Actinomycetes</taxon>
        <taxon>Propionibacteriales</taxon>
        <taxon>Propionibacteriaceae</taxon>
        <taxon>Microlunatus</taxon>
    </lineage>
</organism>
<dbReference type="EMBL" id="JACCBU010000001">
    <property type="protein sequence ID" value="NYE73859.1"/>
    <property type="molecule type" value="Genomic_DNA"/>
</dbReference>
<dbReference type="Gene3D" id="6.10.10.120">
    <property type="entry name" value="Antitoxin ParD1-like"/>
    <property type="match status" value="1"/>
</dbReference>
<evidence type="ECO:0000313" key="2">
    <source>
        <dbReference type="Proteomes" id="UP000569914"/>
    </source>
</evidence>
<dbReference type="RefSeq" id="WP_179755678.1">
    <property type="nucleotide sequence ID" value="NZ_JACCBU010000001.1"/>
</dbReference>
<keyword evidence="2" id="KW-1185">Reference proteome</keyword>
<dbReference type="Proteomes" id="UP000569914">
    <property type="component" value="Unassembled WGS sequence"/>
</dbReference>
<proteinExistence type="predicted"/>
<dbReference type="InterPro" id="IPR038296">
    <property type="entry name" value="ParD_sf"/>
</dbReference>
<evidence type="ECO:0000313" key="1">
    <source>
        <dbReference type="EMBL" id="NYE73859.1"/>
    </source>
</evidence>
<accession>A0A7Y9LBI6</accession>
<comment type="caution">
    <text evidence="1">The sequence shown here is derived from an EMBL/GenBank/DDBJ whole genome shotgun (WGS) entry which is preliminary data.</text>
</comment>
<protein>
    <submittedName>
        <fullName evidence="1">Arc/MetJ-type ribon-helix-helix transcriptional regulator</fullName>
    </submittedName>
</protein>